<feature type="transmembrane region" description="Helical" evidence="5">
    <location>
        <begin position="244"/>
        <end position="264"/>
    </location>
</feature>
<evidence type="ECO:0000259" key="6">
    <source>
        <dbReference type="Pfam" id="PF04932"/>
    </source>
</evidence>
<sequence length="429" mass="47637">MTEVLVAPFSLRQLYQGGRLSQYLLLLACAAAVVGLFASRALVALSPIVGLVAACTQPNLRASLKQWFHLRTVVCIALLYVFLVISGTYTTQYAVWQHEIYRKLPLLIVPLAFAVAVPLTERQKYGIGLLYVVLATSLAISTLGRYLLDPEEANRLISIGQNVPAITGIFHIHFSIMLALAFFFALLLRRNPLATPSVRWVLLGCATLMFIIMHVLAYRTGLMVLYAMLLFDAVILIMLQRRFVLGVLVLVAMVGLPLGAYLTLEPIQGRVAVTLEDIDQYQSGRNINDYSLAKRFAAWETATIIAREHPWLGVGMADVDAAMLGQYSYHNFGLKPKNWVMTHNQYLEYLVGGGAVGLLLWLLVLFGPFLQPALRQNPYVIHFLLMMSVANLVDSLLQMQIGFNLFVFLYGFIVVSAERAARSPANVAT</sequence>
<keyword evidence="2 5" id="KW-0812">Transmembrane</keyword>
<feature type="transmembrane region" description="Helical" evidence="5">
    <location>
        <begin position="403"/>
        <end position="421"/>
    </location>
</feature>
<evidence type="ECO:0000256" key="1">
    <source>
        <dbReference type="ARBA" id="ARBA00004141"/>
    </source>
</evidence>
<dbReference type="Proteomes" id="UP000664144">
    <property type="component" value="Unassembled WGS sequence"/>
</dbReference>
<evidence type="ECO:0000256" key="2">
    <source>
        <dbReference type="ARBA" id="ARBA00022692"/>
    </source>
</evidence>
<protein>
    <submittedName>
        <fullName evidence="7">O-antigen ligase family protein</fullName>
    </submittedName>
</protein>
<feature type="transmembrane region" description="Helical" evidence="5">
    <location>
        <begin position="100"/>
        <end position="120"/>
    </location>
</feature>
<dbReference type="GO" id="GO:0016020">
    <property type="term" value="C:membrane"/>
    <property type="evidence" value="ECO:0007669"/>
    <property type="project" value="UniProtKB-SubCell"/>
</dbReference>
<keyword evidence="8" id="KW-1185">Reference proteome</keyword>
<feature type="transmembrane region" description="Helical" evidence="5">
    <location>
        <begin position="346"/>
        <end position="367"/>
    </location>
</feature>
<feature type="transmembrane region" description="Helical" evidence="5">
    <location>
        <begin position="200"/>
        <end position="217"/>
    </location>
</feature>
<keyword evidence="7" id="KW-0436">Ligase</keyword>
<dbReference type="InterPro" id="IPR007016">
    <property type="entry name" value="O-antigen_ligase-rel_domated"/>
</dbReference>
<feature type="transmembrane region" description="Helical" evidence="5">
    <location>
        <begin position="23"/>
        <end position="56"/>
    </location>
</feature>
<evidence type="ECO:0000313" key="7">
    <source>
        <dbReference type="EMBL" id="MBO0357127.1"/>
    </source>
</evidence>
<feature type="transmembrane region" description="Helical" evidence="5">
    <location>
        <begin position="68"/>
        <end position="88"/>
    </location>
</feature>
<proteinExistence type="predicted"/>
<dbReference type="GO" id="GO:0016874">
    <property type="term" value="F:ligase activity"/>
    <property type="evidence" value="ECO:0007669"/>
    <property type="project" value="UniProtKB-KW"/>
</dbReference>
<name>A0A939EV91_9BACT</name>
<keyword evidence="4 5" id="KW-0472">Membrane</keyword>
<evidence type="ECO:0000313" key="8">
    <source>
        <dbReference type="Proteomes" id="UP000664144"/>
    </source>
</evidence>
<dbReference type="EMBL" id="JAFLQZ010000002">
    <property type="protein sequence ID" value="MBO0357127.1"/>
    <property type="molecule type" value="Genomic_DNA"/>
</dbReference>
<dbReference type="AlphaFoldDB" id="A0A939EV91"/>
<evidence type="ECO:0000256" key="5">
    <source>
        <dbReference type="SAM" id="Phobius"/>
    </source>
</evidence>
<dbReference type="Pfam" id="PF04932">
    <property type="entry name" value="Wzy_C"/>
    <property type="match status" value="1"/>
</dbReference>
<dbReference type="InterPro" id="IPR051533">
    <property type="entry name" value="WaaL-like"/>
</dbReference>
<comment type="caution">
    <text evidence="7">The sequence shown here is derived from an EMBL/GenBank/DDBJ whole genome shotgun (WGS) entry which is preliminary data.</text>
</comment>
<dbReference type="PANTHER" id="PTHR37422:SF13">
    <property type="entry name" value="LIPOPOLYSACCHARIDE BIOSYNTHESIS PROTEIN PA4999-RELATED"/>
    <property type="match status" value="1"/>
</dbReference>
<organism evidence="7 8">
    <name type="scientific">Hymenobacter telluris</name>
    <dbReference type="NCBI Taxonomy" id="2816474"/>
    <lineage>
        <taxon>Bacteria</taxon>
        <taxon>Pseudomonadati</taxon>
        <taxon>Bacteroidota</taxon>
        <taxon>Cytophagia</taxon>
        <taxon>Cytophagales</taxon>
        <taxon>Hymenobacteraceae</taxon>
        <taxon>Hymenobacter</taxon>
    </lineage>
</organism>
<feature type="domain" description="O-antigen ligase-related" evidence="6">
    <location>
        <begin position="208"/>
        <end position="362"/>
    </location>
</feature>
<feature type="transmembrane region" description="Helical" evidence="5">
    <location>
        <begin position="168"/>
        <end position="188"/>
    </location>
</feature>
<gene>
    <name evidence="7" type="ORF">J0X19_04145</name>
</gene>
<accession>A0A939EV91</accession>
<dbReference type="PANTHER" id="PTHR37422">
    <property type="entry name" value="TEICHURONIC ACID BIOSYNTHESIS PROTEIN TUAE"/>
    <property type="match status" value="1"/>
</dbReference>
<reference evidence="7" key="1">
    <citation type="submission" date="2021-03" db="EMBL/GenBank/DDBJ databases">
        <authorList>
            <person name="Kim M.K."/>
        </authorList>
    </citation>
    <scope>NUCLEOTIDE SEQUENCE</scope>
    <source>
        <strain evidence="7">BT186</strain>
    </source>
</reference>
<comment type="subcellular location">
    <subcellularLocation>
        <location evidence="1">Membrane</location>
        <topology evidence="1">Multi-pass membrane protein</topology>
    </subcellularLocation>
</comment>
<feature type="transmembrane region" description="Helical" evidence="5">
    <location>
        <begin position="127"/>
        <end position="148"/>
    </location>
</feature>
<evidence type="ECO:0000256" key="4">
    <source>
        <dbReference type="ARBA" id="ARBA00023136"/>
    </source>
</evidence>
<dbReference type="RefSeq" id="WP_206981551.1">
    <property type="nucleotide sequence ID" value="NZ_JAFLQZ010000002.1"/>
</dbReference>
<evidence type="ECO:0000256" key="3">
    <source>
        <dbReference type="ARBA" id="ARBA00022989"/>
    </source>
</evidence>
<keyword evidence="3 5" id="KW-1133">Transmembrane helix</keyword>